<keyword evidence="2" id="KW-1133">Transmembrane helix</keyword>
<protein>
    <submittedName>
        <fullName evidence="5">Sulfite oxidase</fullName>
    </submittedName>
</protein>
<dbReference type="Proteomes" id="UP000011626">
    <property type="component" value="Unassembled WGS sequence"/>
</dbReference>
<dbReference type="OrthoDB" id="9576at2157"/>
<dbReference type="GO" id="GO:0020037">
    <property type="term" value="F:heme binding"/>
    <property type="evidence" value="ECO:0007669"/>
    <property type="project" value="TreeGrafter"/>
</dbReference>
<dbReference type="STRING" id="797114.C475_17053"/>
<feature type="transmembrane region" description="Helical" evidence="2">
    <location>
        <begin position="18"/>
        <end position="39"/>
    </location>
</feature>
<keyword evidence="2" id="KW-0812">Transmembrane</keyword>
<dbReference type="PANTHER" id="PTHR19372:SF7">
    <property type="entry name" value="SULFITE OXIDASE, MITOCHONDRIAL"/>
    <property type="match status" value="1"/>
</dbReference>
<proteinExistence type="predicted"/>
<evidence type="ECO:0000313" key="5">
    <source>
        <dbReference type="EMBL" id="ELZ22241.1"/>
    </source>
</evidence>
<feature type="region of interest" description="Disordered" evidence="1">
    <location>
        <begin position="504"/>
        <end position="536"/>
    </location>
</feature>
<dbReference type="PANTHER" id="PTHR19372">
    <property type="entry name" value="SULFITE REDUCTASE"/>
    <property type="match status" value="1"/>
</dbReference>
<dbReference type="GO" id="GO:0006790">
    <property type="term" value="P:sulfur compound metabolic process"/>
    <property type="evidence" value="ECO:0007669"/>
    <property type="project" value="TreeGrafter"/>
</dbReference>
<dbReference type="eggNOG" id="arCOG00266">
    <property type="taxonomic scope" value="Archaea"/>
</dbReference>
<dbReference type="Pfam" id="PF03404">
    <property type="entry name" value="Mo-co_dimer"/>
    <property type="match status" value="1"/>
</dbReference>
<dbReference type="Gene3D" id="2.60.40.650">
    <property type="match status" value="1"/>
</dbReference>
<evidence type="ECO:0000259" key="3">
    <source>
        <dbReference type="Pfam" id="PF00174"/>
    </source>
</evidence>
<dbReference type="SUPFAM" id="SSF56524">
    <property type="entry name" value="Oxidoreductase molybdopterin-binding domain"/>
    <property type="match status" value="1"/>
</dbReference>
<dbReference type="InterPro" id="IPR005066">
    <property type="entry name" value="MoCF_OxRdtse_dimer"/>
</dbReference>
<dbReference type="EMBL" id="AOIU01000036">
    <property type="protein sequence ID" value="ELZ22241.1"/>
    <property type="molecule type" value="Genomic_DNA"/>
</dbReference>
<dbReference type="PATRIC" id="fig|797114.5.peg.3473"/>
<name>M0CG62_9EURY</name>
<evidence type="ECO:0000256" key="2">
    <source>
        <dbReference type="SAM" id="Phobius"/>
    </source>
</evidence>
<feature type="transmembrane region" description="Helical" evidence="2">
    <location>
        <begin position="77"/>
        <end position="101"/>
    </location>
</feature>
<dbReference type="GO" id="GO:0043546">
    <property type="term" value="F:molybdopterin cofactor binding"/>
    <property type="evidence" value="ECO:0007669"/>
    <property type="project" value="TreeGrafter"/>
</dbReference>
<organism evidence="5 6">
    <name type="scientific">Halosimplex carlsbadense 2-9-1</name>
    <dbReference type="NCBI Taxonomy" id="797114"/>
    <lineage>
        <taxon>Archaea</taxon>
        <taxon>Methanobacteriati</taxon>
        <taxon>Methanobacteriota</taxon>
        <taxon>Stenosarchaea group</taxon>
        <taxon>Halobacteria</taxon>
        <taxon>Halobacteriales</taxon>
        <taxon>Haloarculaceae</taxon>
        <taxon>Halosimplex</taxon>
    </lineage>
</organism>
<dbReference type="InterPro" id="IPR000572">
    <property type="entry name" value="OxRdtase_Mopterin-bd_dom"/>
</dbReference>
<sequence length="536" mass="56019">MTGDTPLAERYPPGAGTVAIAVAAGVAALLGSFAAVGFAPGFVVAPVESTLSRVMPGFLIAFAITVLGDLGQQLNLAMAGAVVVILYAQAVVLSVTLGRWLDERAVPLLGGPALVWAVTAVLTGRPVLSLGAAVGAGAVLVVTDVSASRGPATERTPSGGRRRVLTAVGAAVGASALGYVIGRDGTAAAGGDPSGGDTGDGDRPRGDPDIYGDVEIPTFDAGDQIAAAADREFDLDGMEPLVSERFFNVSYSSVSPTPDAAEWSLSVTGEVGQELSYDYDDLAGRAFQHRFVSLRCVGETLNGKKMDNAVWSGVPIAPLLEDAKPNSKCECVMVRAADDYYEEFPLEALESGFLALGMNGEPLPRSHGAPVRLLVPGHWGEISVKWITEIEFLEREADGYWEQKGWHGTGPVETVAKLHATTRTDDGSIAVGGHAYAGTRGIERVEVSTDGGDTWTEAELTERLPGASGAVENPSEHAEDAWRQWRYTYDPPEGSHDVVVRATDGTGTVQPSEERDAYPNGATGWVSETVDPGSVQ</sequence>
<keyword evidence="2" id="KW-0472">Membrane</keyword>
<feature type="transmembrane region" description="Helical" evidence="2">
    <location>
        <begin position="113"/>
        <end position="143"/>
    </location>
</feature>
<accession>M0CG62</accession>
<gene>
    <name evidence="5" type="ORF">C475_17053</name>
</gene>
<evidence type="ECO:0000259" key="4">
    <source>
        <dbReference type="Pfam" id="PF03404"/>
    </source>
</evidence>
<reference evidence="5 6" key="1">
    <citation type="journal article" date="2014" name="PLoS Genet.">
        <title>Phylogenetically driven sequencing of extremely halophilic archaea reveals strategies for static and dynamic osmo-response.</title>
        <authorList>
            <person name="Becker E.A."/>
            <person name="Seitzer P.M."/>
            <person name="Tritt A."/>
            <person name="Larsen D."/>
            <person name="Krusor M."/>
            <person name="Yao A.I."/>
            <person name="Wu D."/>
            <person name="Madern D."/>
            <person name="Eisen J.A."/>
            <person name="Darling A.E."/>
            <person name="Facciotti M.T."/>
        </authorList>
    </citation>
    <scope>NUCLEOTIDE SEQUENCE [LARGE SCALE GENOMIC DNA]</scope>
    <source>
        <strain evidence="5 6">2-9-1</strain>
    </source>
</reference>
<feature type="transmembrane region" description="Helical" evidence="2">
    <location>
        <begin position="51"/>
        <end position="70"/>
    </location>
</feature>
<evidence type="ECO:0000256" key="1">
    <source>
        <dbReference type="SAM" id="MobiDB-lite"/>
    </source>
</evidence>
<dbReference type="SUPFAM" id="SSF81296">
    <property type="entry name" value="E set domains"/>
    <property type="match status" value="1"/>
</dbReference>
<feature type="region of interest" description="Disordered" evidence="1">
    <location>
        <begin position="188"/>
        <end position="210"/>
    </location>
</feature>
<dbReference type="GO" id="GO:0030151">
    <property type="term" value="F:molybdenum ion binding"/>
    <property type="evidence" value="ECO:0007669"/>
    <property type="project" value="InterPro"/>
</dbReference>
<feature type="domain" description="Moybdenum cofactor oxidoreductase dimerisation" evidence="4">
    <location>
        <begin position="424"/>
        <end position="513"/>
    </location>
</feature>
<comment type="caution">
    <text evidence="5">The sequence shown here is derived from an EMBL/GenBank/DDBJ whole genome shotgun (WGS) entry which is preliminary data.</text>
</comment>
<dbReference type="Pfam" id="PF00174">
    <property type="entry name" value="Oxidored_molyb"/>
    <property type="match status" value="1"/>
</dbReference>
<dbReference type="GO" id="GO:0008482">
    <property type="term" value="F:sulfite oxidase activity"/>
    <property type="evidence" value="ECO:0007669"/>
    <property type="project" value="TreeGrafter"/>
</dbReference>
<dbReference type="InterPro" id="IPR014756">
    <property type="entry name" value="Ig_E-set"/>
</dbReference>
<feature type="domain" description="Oxidoreductase molybdopterin-binding" evidence="3">
    <location>
        <begin position="256"/>
        <end position="401"/>
    </location>
</feature>
<dbReference type="AlphaFoldDB" id="M0CG62"/>
<keyword evidence="6" id="KW-1185">Reference proteome</keyword>
<dbReference type="InterPro" id="IPR036374">
    <property type="entry name" value="OxRdtase_Mopterin-bd_sf"/>
</dbReference>
<evidence type="ECO:0000313" key="6">
    <source>
        <dbReference type="Proteomes" id="UP000011626"/>
    </source>
</evidence>
<dbReference type="RefSeq" id="WP_006885077.1">
    <property type="nucleotide sequence ID" value="NZ_AOIU01000036.1"/>
</dbReference>
<dbReference type="Gene3D" id="3.90.420.10">
    <property type="entry name" value="Oxidoreductase, molybdopterin-binding domain"/>
    <property type="match status" value="1"/>
</dbReference>